<proteinExistence type="predicted"/>
<keyword evidence="3" id="KW-1185">Reference proteome</keyword>
<dbReference type="EMBL" id="JAGKQM010000001">
    <property type="protein sequence ID" value="KAH0941577.1"/>
    <property type="molecule type" value="Genomic_DNA"/>
</dbReference>
<sequence length="118" mass="13771">MFFFHKLREAEAAEDIRRPDDDATVDAFVIFVTRLGSLSSGSTKAHFRILHIKFMYLAGMTGTTEIVFAPYDLSHPYYIYFYNLVKTFTRVNIEGFEEFEEGATVLIFPHYVETMKFM</sequence>
<dbReference type="Pfam" id="PF08268">
    <property type="entry name" value="FBA_3"/>
    <property type="match status" value="1"/>
</dbReference>
<protein>
    <recommendedName>
        <fullName evidence="1">F-box associated beta-propeller type 3 domain-containing protein</fullName>
    </recommendedName>
</protein>
<dbReference type="Proteomes" id="UP000824890">
    <property type="component" value="Unassembled WGS sequence"/>
</dbReference>
<evidence type="ECO:0000313" key="3">
    <source>
        <dbReference type="Proteomes" id="UP000824890"/>
    </source>
</evidence>
<gene>
    <name evidence="2" type="ORF">HID58_001214</name>
</gene>
<evidence type="ECO:0000259" key="1">
    <source>
        <dbReference type="Pfam" id="PF08268"/>
    </source>
</evidence>
<name>A0ABQ8EIQ9_BRANA</name>
<comment type="caution">
    <text evidence="2">The sequence shown here is derived from an EMBL/GenBank/DDBJ whole genome shotgun (WGS) entry which is preliminary data.</text>
</comment>
<reference evidence="2 3" key="1">
    <citation type="submission" date="2021-05" db="EMBL/GenBank/DDBJ databases">
        <title>Genome Assembly of Synthetic Allotetraploid Brassica napus Reveals Homoeologous Exchanges between Subgenomes.</title>
        <authorList>
            <person name="Davis J.T."/>
        </authorList>
    </citation>
    <scope>NUCLEOTIDE SEQUENCE [LARGE SCALE GENOMIC DNA]</scope>
    <source>
        <strain evidence="3">cv. Da-Ae</strain>
        <tissue evidence="2">Seedling</tissue>
    </source>
</reference>
<accession>A0ABQ8EIQ9</accession>
<feature type="domain" description="F-box associated beta-propeller type 3" evidence="1">
    <location>
        <begin position="53"/>
        <end position="112"/>
    </location>
</feature>
<dbReference type="InterPro" id="IPR013187">
    <property type="entry name" value="F-box-assoc_dom_typ3"/>
</dbReference>
<organism evidence="2 3">
    <name type="scientific">Brassica napus</name>
    <name type="common">Rape</name>
    <dbReference type="NCBI Taxonomy" id="3708"/>
    <lineage>
        <taxon>Eukaryota</taxon>
        <taxon>Viridiplantae</taxon>
        <taxon>Streptophyta</taxon>
        <taxon>Embryophyta</taxon>
        <taxon>Tracheophyta</taxon>
        <taxon>Spermatophyta</taxon>
        <taxon>Magnoliopsida</taxon>
        <taxon>eudicotyledons</taxon>
        <taxon>Gunneridae</taxon>
        <taxon>Pentapetalae</taxon>
        <taxon>rosids</taxon>
        <taxon>malvids</taxon>
        <taxon>Brassicales</taxon>
        <taxon>Brassicaceae</taxon>
        <taxon>Brassiceae</taxon>
        <taxon>Brassica</taxon>
    </lineage>
</organism>
<evidence type="ECO:0000313" key="2">
    <source>
        <dbReference type="EMBL" id="KAH0941577.1"/>
    </source>
</evidence>